<comment type="caution">
    <text evidence="4">The sequence shown here is derived from an EMBL/GenBank/DDBJ whole genome shotgun (WGS) entry which is preliminary data.</text>
</comment>
<sequence length="144" mass="16318">MSSDNLIANAQIQINATVDTVWDAFVNPAIIKQYMFGTTVTSDWEKGSSITWKGEMDGKTYEDKGEILEIIPQQKLKYTHFSPSEGTADSKENYHTVTVTLHPDKDQTEVKLSQDKNATEKARESSEKNWNMMLESLKKLLEKG</sequence>
<dbReference type="Gene3D" id="3.30.530.20">
    <property type="match status" value="1"/>
</dbReference>
<evidence type="ECO:0000256" key="1">
    <source>
        <dbReference type="ARBA" id="ARBA00006817"/>
    </source>
</evidence>
<dbReference type="SUPFAM" id="SSF55961">
    <property type="entry name" value="Bet v1-like"/>
    <property type="match status" value="1"/>
</dbReference>
<reference evidence="4 5" key="1">
    <citation type="submission" date="2019-09" db="EMBL/GenBank/DDBJ databases">
        <title>Genome sequence and assembly of Taibaiella sp.</title>
        <authorList>
            <person name="Chhetri G."/>
        </authorList>
    </citation>
    <scope>NUCLEOTIDE SEQUENCE [LARGE SCALE GENOMIC DNA]</scope>
    <source>
        <strain evidence="4 5">KVB11</strain>
    </source>
</reference>
<dbReference type="AlphaFoldDB" id="A0A5M6CR22"/>
<dbReference type="CDD" id="cd07814">
    <property type="entry name" value="SRPBCC_CalC_Aha1-like"/>
    <property type="match status" value="1"/>
</dbReference>
<proteinExistence type="inferred from homology"/>
<feature type="region of interest" description="Disordered" evidence="2">
    <location>
        <begin position="101"/>
        <end position="129"/>
    </location>
</feature>
<dbReference type="Pfam" id="PF08327">
    <property type="entry name" value="AHSA1"/>
    <property type="match status" value="1"/>
</dbReference>
<feature type="domain" description="Activator of Hsp90 ATPase homologue 1/2-like C-terminal" evidence="3">
    <location>
        <begin position="15"/>
        <end position="142"/>
    </location>
</feature>
<evidence type="ECO:0000259" key="3">
    <source>
        <dbReference type="Pfam" id="PF08327"/>
    </source>
</evidence>
<evidence type="ECO:0000256" key="2">
    <source>
        <dbReference type="SAM" id="MobiDB-lite"/>
    </source>
</evidence>
<dbReference type="InterPro" id="IPR023393">
    <property type="entry name" value="START-like_dom_sf"/>
</dbReference>
<comment type="similarity">
    <text evidence="1">Belongs to the AHA1 family.</text>
</comment>
<feature type="compositionally biased region" description="Basic and acidic residues" evidence="2">
    <location>
        <begin position="102"/>
        <end position="127"/>
    </location>
</feature>
<accession>A0A5M6CR22</accession>
<evidence type="ECO:0000313" key="5">
    <source>
        <dbReference type="Proteomes" id="UP000323632"/>
    </source>
</evidence>
<dbReference type="EMBL" id="VWSH01000001">
    <property type="protein sequence ID" value="KAA5536402.1"/>
    <property type="molecule type" value="Genomic_DNA"/>
</dbReference>
<dbReference type="InterPro" id="IPR013538">
    <property type="entry name" value="ASHA1/2-like_C"/>
</dbReference>
<dbReference type="RefSeq" id="WP_150030973.1">
    <property type="nucleotide sequence ID" value="NZ_VWSH01000001.1"/>
</dbReference>
<keyword evidence="5" id="KW-1185">Reference proteome</keyword>
<protein>
    <submittedName>
        <fullName evidence="4">SRPBCC domain-containing protein</fullName>
    </submittedName>
</protein>
<name>A0A5M6CR22_9BACT</name>
<organism evidence="4 5">
    <name type="scientific">Taibaiella lutea</name>
    <dbReference type="NCBI Taxonomy" id="2608001"/>
    <lineage>
        <taxon>Bacteria</taxon>
        <taxon>Pseudomonadati</taxon>
        <taxon>Bacteroidota</taxon>
        <taxon>Chitinophagia</taxon>
        <taxon>Chitinophagales</taxon>
        <taxon>Chitinophagaceae</taxon>
        <taxon>Taibaiella</taxon>
    </lineage>
</organism>
<gene>
    <name evidence="4" type="ORF">F0919_01680</name>
</gene>
<dbReference type="Proteomes" id="UP000323632">
    <property type="component" value="Unassembled WGS sequence"/>
</dbReference>
<evidence type="ECO:0000313" key="4">
    <source>
        <dbReference type="EMBL" id="KAA5536402.1"/>
    </source>
</evidence>